<evidence type="ECO:0000313" key="3">
    <source>
        <dbReference type="Proteomes" id="UP000093053"/>
    </source>
</evidence>
<accession>A0A1B2HVY0</accession>
<dbReference type="RefSeq" id="WP_065920193.1">
    <property type="nucleotide sequence ID" value="NZ_CP016793.1"/>
</dbReference>
<feature type="compositionally biased region" description="Basic and acidic residues" evidence="1">
    <location>
        <begin position="98"/>
        <end position="109"/>
    </location>
</feature>
<reference evidence="2 3" key="1">
    <citation type="submission" date="2016-07" db="EMBL/GenBank/DDBJ databases">
        <title>Complete genome sequence of the Lentzea guizhouensis DHS C013.</title>
        <authorList>
            <person name="Cao C."/>
        </authorList>
    </citation>
    <scope>NUCLEOTIDE SEQUENCE [LARGE SCALE GENOMIC DNA]</scope>
    <source>
        <strain evidence="2 3">DHS C013</strain>
    </source>
</reference>
<dbReference type="EMBL" id="CP016793">
    <property type="protein sequence ID" value="ANZ41858.1"/>
    <property type="molecule type" value="Genomic_DNA"/>
</dbReference>
<keyword evidence="3" id="KW-1185">Reference proteome</keyword>
<feature type="region of interest" description="Disordered" evidence="1">
    <location>
        <begin position="77"/>
        <end position="109"/>
    </location>
</feature>
<sequence length="109" mass="11825">MTGLADVTLLEKDIRALRERDCRHSGESCLDRVRPGIRENLPLLDRGRERFGAANGTEVVGWARSFTESDLPTGQLAEGAVGSGPRALESATSAGSARMRDRFRSLVTP</sequence>
<name>A0A1B2HVY0_9PSEU</name>
<evidence type="ECO:0000256" key="1">
    <source>
        <dbReference type="SAM" id="MobiDB-lite"/>
    </source>
</evidence>
<organism evidence="2 3">
    <name type="scientific">Lentzea guizhouensis</name>
    <dbReference type="NCBI Taxonomy" id="1586287"/>
    <lineage>
        <taxon>Bacteria</taxon>
        <taxon>Bacillati</taxon>
        <taxon>Actinomycetota</taxon>
        <taxon>Actinomycetes</taxon>
        <taxon>Pseudonocardiales</taxon>
        <taxon>Pseudonocardiaceae</taxon>
        <taxon>Lentzea</taxon>
    </lineage>
</organism>
<dbReference type="AlphaFoldDB" id="A0A1B2HVY0"/>
<gene>
    <name evidence="2" type="ORF">BBK82_43945</name>
</gene>
<evidence type="ECO:0000313" key="2">
    <source>
        <dbReference type="EMBL" id="ANZ41858.1"/>
    </source>
</evidence>
<protein>
    <submittedName>
        <fullName evidence="2">Uncharacterized protein</fullName>
    </submittedName>
</protein>
<dbReference type="Proteomes" id="UP000093053">
    <property type="component" value="Chromosome"/>
</dbReference>
<proteinExistence type="predicted"/>
<dbReference type="STRING" id="1586287.BBK82_43945"/>
<dbReference type="KEGG" id="led:BBK82_43945"/>